<evidence type="ECO:0000256" key="8">
    <source>
        <dbReference type="ARBA" id="ARBA00051245"/>
    </source>
</evidence>
<dbReference type="Pfam" id="PF13614">
    <property type="entry name" value="AAA_31"/>
    <property type="match status" value="1"/>
</dbReference>
<sequence length="222" mass="25350">MKRQRKNRNIRDLVIKNAEELRVVRTNIGFINKEMKSLMLTSYSPAEGKSTLVACMAATYAQQDKKVLIIDADFRRPTQYQKLELSNQHGLSMLLQESALTELNDFIQETHFPNVYLLPAGPLPPNPTELLEKKFFQQIIQETTDVFDLVLIDAPPAGIADTQIVANIVDNVLVVVEDNRVKKAQLKQTIHVLEQANATIIGFVLNKVKRKKRSTSDYYYNY</sequence>
<gene>
    <name evidence="10" type="ORF">HB847_13610</name>
</gene>
<evidence type="ECO:0000256" key="7">
    <source>
        <dbReference type="ARBA" id="ARBA00023137"/>
    </source>
</evidence>
<evidence type="ECO:0000259" key="9">
    <source>
        <dbReference type="Pfam" id="PF13614"/>
    </source>
</evidence>
<comment type="similarity">
    <text evidence="1">Belongs to the CpsD/CapB family.</text>
</comment>
<evidence type="ECO:0000256" key="3">
    <source>
        <dbReference type="ARBA" id="ARBA00022679"/>
    </source>
</evidence>
<keyword evidence="6" id="KW-0067">ATP-binding</keyword>
<dbReference type="Gene3D" id="3.40.50.300">
    <property type="entry name" value="P-loop containing nucleotide triphosphate hydrolases"/>
    <property type="match status" value="1"/>
</dbReference>
<dbReference type="CDD" id="cd05387">
    <property type="entry name" value="BY-kinase"/>
    <property type="match status" value="1"/>
</dbReference>
<dbReference type="PANTHER" id="PTHR32309:SF13">
    <property type="entry name" value="FERRIC ENTEROBACTIN TRANSPORT PROTEIN FEPE"/>
    <property type="match status" value="1"/>
</dbReference>
<dbReference type="InterPro" id="IPR005702">
    <property type="entry name" value="Wzc-like_C"/>
</dbReference>
<dbReference type="InterPro" id="IPR027417">
    <property type="entry name" value="P-loop_NTPase"/>
</dbReference>
<feature type="domain" description="AAA" evidence="9">
    <location>
        <begin position="48"/>
        <end position="197"/>
    </location>
</feature>
<dbReference type="GO" id="GO:0005886">
    <property type="term" value="C:plasma membrane"/>
    <property type="evidence" value="ECO:0007669"/>
    <property type="project" value="TreeGrafter"/>
</dbReference>
<evidence type="ECO:0000256" key="4">
    <source>
        <dbReference type="ARBA" id="ARBA00022741"/>
    </source>
</evidence>
<dbReference type="EC" id="2.7.10.2" evidence="2"/>
<dbReference type="InterPro" id="IPR050445">
    <property type="entry name" value="Bact_polysacc_biosynth/exp"/>
</dbReference>
<dbReference type="EMBL" id="JAARPL010000010">
    <property type="protein sequence ID" value="MBC1373411.1"/>
    <property type="molecule type" value="Genomic_DNA"/>
</dbReference>
<protein>
    <recommendedName>
        <fullName evidence="2">non-specific protein-tyrosine kinase</fullName>
        <ecNumber evidence="2">2.7.10.2</ecNumber>
    </recommendedName>
</protein>
<evidence type="ECO:0000256" key="1">
    <source>
        <dbReference type="ARBA" id="ARBA00007316"/>
    </source>
</evidence>
<comment type="catalytic activity">
    <reaction evidence="8">
        <text>L-tyrosyl-[protein] + ATP = O-phospho-L-tyrosyl-[protein] + ADP + H(+)</text>
        <dbReference type="Rhea" id="RHEA:10596"/>
        <dbReference type="Rhea" id="RHEA-COMP:10136"/>
        <dbReference type="Rhea" id="RHEA-COMP:20101"/>
        <dbReference type="ChEBI" id="CHEBI:15378"/>
        <dbReference type="ChEBI" id="CHEBI:30616"/>
        <dbReference type="ChEBI" id="CHEBI:46858"/>
        <dbReference type="ChEBI" id="CHEBI:61978"/>
        <dbReference type="ChEBI" id="CHEBI:456216"/>
        <dbReference type="EC" id="2.7.10.2"/>
    </reaction>
</comment>
<accession>A0A7X1C0Q2</accession>
<proteinExistence type="inferred from homology"/>
<dbReference type="GO" id="GO:0005524">
    <property type="term" value="F:ATP binding"/>
    <property type="evidence" value="ECO:0007669"/>
    <property type="project" value="UniProtKB-KW"/>
</dbReference>
<evidence type="ECO:0000256" key="5">
    <source>
        <dbReference type="ARBA" id="ARBA00022777"/>
    </source>
</evidence>
<keyword evidence="7" id="KW-0829">Tyrosine-protein kinase</keyword>
<dbReference type="RefSeq" id="WP_185377705.1">
    <property type="nucleotide sequence ID" value="NZ_JAARPI010000002.1"/>
</dbReference>
<dbReference type="AlphaFoldDB" id="A0A7X1C0Q2"/>
<evidence type="ECO:0000313" key="10">
    <source>
        <dbReference type="EMBL" id="MBC1373411.1"/>
    </source>
</evidence>
<organism evidence="10 11">
    <name type="scientific">Listeria booriae</name>
    <dbReference type="NCBI Taxonomy" id="1552123"/>
    <lineage>
        <taxon>Bacteria</taxon>
        <taxon>Bacillati</taxon>
        <taxon>Bacillota</taxon>
        <taxon>Bacilli</taxon>
        <taxon>Bacillales</taxon>
        <taxon>Listeriaceae</taxon>
        <taxon>Listeria</taxon>
    </lineage>
</organism>
<dbReference type="SUPFAM" id="SSF52540">
    <property type="entry name" value="P-loop containing nucleoside triphosphate hydrolases"/>
    <property type="match status" value="1"/>
</dbReference>
<keyword evidence="5 10" id="KW-0418">Kinase</keyword>
<keyword evidence="4" id="KW-0547">Nucleotide-binding</keyword>
<evidence type="ECO:0000256" key="6">
    <source>
        <dbReference type="ARBA" id="ARBA00022840"/>
    </source>
</evidence>
<dbReference type="InterPro" id="IPR025669">
    <property type="entry name" value="AAA_dom"/>
</dbReference>
<evidence type="ECO:0000313" key="11">
    <source>
        <dbReference type="Proteomes" id="UP000591929"/>
    </source>
</evidence>
<comment type="caution">
    <text evidence="10">The sequence shown here is derived from an EMBL/GenBank/DDBJ whole genome shotgun (WGS) entry which is preliminary data.</text>
</comment>
<reference evidence="10 11" key="1">
    <citation type="submission" date="2020-03" db="EMBL/GenBank/DDBJ databases">
        <title>Soil Listeria distribution.</title>
        <authorList>
            <person name="Liao J."/>
            <person name="Wiedmann M."/>
        </authorList>
    </citation>
    <scope>NUCLEOTIDE SEQUENCE [LARGE SCALE GENOMIC DNA]</scope>
    <source>
        <strain evidence="10 11">FSL L7-1681</strain>
    </source>
</reference>
<name>A0A7X1C0Q2_9LIST</name>
<keyword evidence="3" id="KW-0808">Transferase</keyword>
<evidence type="ECO:0000256" key="2">
    <source>
        <dbReference type="ARBA" id="ARBA00011903"/>
    </source>
</evidence>
<dbReference type="GO" id="GO:0004715">
    <property type="term" value="F:non-membrane spanning protein tyrosine kinase activity"/>
    <property type="evidence" value="ECO:0007669"/>
    <property type="project" value="UniProtKB-EC"/>
</dbReference>
<dbReference type="Proteomes" id="UP000591929">
    <property type="component" value="Unassembled WGS sequence"/>
</dbReference>
<dbReference type="PANTHER" id="PTHR32309">
    <property type="entry name" value="TYROSINE-PROTEIN KINASE"/>
    <property type="match status" value="1"/>
</dbReference>
<dbReference type="NCBIfam" id="TIGR01007">
    <property type="entry name" value="eps_fam"/>
    <property type="match status" value="1"/>
</dbReference>